<evidence type="ECO:0000313" key="2">
    <source>
        <dbReference type="Proteomes" id="UP001139011"/>
    </source>
</evidence>
<gene>
    <name evidence="1" type="ORF">LCY76_08080</name>
</gene>
<accession>A0A9X1X9M5</accession>
<organism evidence="1 2">
    <name type="scientific">Fictibacillus marinisediminis</name>
    <dbReference type="NCBI Taxonomy" id="2878389"/>
    <lineage>
        <taxon>Bacteria</taxon>
        <taxon>Bacillati</taxon>
        <taxon>Bacillota</taxon>
        <taxon>Bacilli</taxon>
        <taxon>Bacillales</taxon>
        <taxon>Fictibacillaceae</taxon>
        <taxon>Fictibacillus</taxon>
    </lineage>
</organism>
<proteinExistence type="predicted"/>
<dbReference type="Proteomes" id="UP001139011">
    <property type="component" value="Unassembled WGS sequence"/>
</dbReference>
<sequence length="98" mass="11046">MKTEKKQVTVNLIGKGDQTLIHPDDFHTVVQLLQSAVEEGLAKQIEHFQDILAFRTTATGVGETILSMNKKTNETLFFAPYPFKILADSLKINISYHK</sequence>
<protein>
    <submittedName>
        <fullName evidence="1">Uncharacterized protein</fullName>
    </submittedName>
</protein>
<reference evidence="1" key="1">
    <citation type="submission" date="2021-09" db="EMBL/GenBank/DDBJ databases">
        <title>Genome analysis of Fictibacillus sp. KIGAM418 isolated from marine sediment.</title>
        <authorList>
            <person name="Seo M.-J."/>
            <person name="Cho E.-S."/>
            <person name="Hwang C.Y."/>
        </authorList>
    </citation>
    <scope>NUCLEOTIDE SEQUENCE</scope>
    <source>
        <strain evidence="1">KIGAM418</strain>
    </source>
</reference>
<dbReference type="EMBL" id="JAIWJX010000002">
    <property type="protein sequence ID" value="MCK6256549.1"/>
    <property type="molecule type" value="Genomic_DNA"/>
</dbReference>
<comment type="caution">
    <text evidence="1">The sequence shown here is derived from an EMBL/GenBank/DDBJ whole genome shotgun (WGS) entry which is preliminary data.</text>
</comment>
<dbReference type="RefSeq" id="WP_062231105.1">
    <property type="nucleotide sequence ID" value="NZ_JAIWJX010000002.1"/>
</dbReference>
<evidence type="ECO:0000313" key="1">
    <source>
        <dbReference type="EMBL" id="MCK6256549.1"/>
    </source>
</evidence>
<name>A0A9X1X9M5_9BACL</name>
<dbReference type="AlphaFoldDB" id="A0A9X1X9M5"/>
<keyword evidence="2" id="KW-1185">Reference proteome</keyword>